<comment type="caution">
    <text evidence="3">The sequence shown here is derived from an EMBL/GenBank/DDBJ whole genome shotgun (WGS) entry which is preliminary data.</text>
</comment>
<dbReference type="PANTHER" id="PTHR14559:SF3">
    <property type="entry name" value="CASPASE RECRUITMENT DOMAIN-CONTAINING PROTEIN 9"/>
    <property type="match status" value="1"/>
</dbReference>
<feature type="compositionally biased region" description="Basic and acidic residues" evidence="2">
    <location>
        <begin position="183"/>
        <end position="194"/>
    </location>
</feature>
<evidence type="ECO:0000313" key="4">
    <source>
        <dbReference type="Proteomes" id="UP001558613"/>
    </source>
</evidence>
<feature type="coiled-coil region" evidence="1">
    <location>
        <begin position="28"/>
        <end position="139"/>
    </location>
</feature>
<evidence type="ECO:0000256" key="2">
    <source>
        <dbReference type="SAM" id="MobiDB-lite"/>
    </source>
</evidence>
<keyword evidence="1" id="KW-0175">Coiled coil</keyword>
<dbReference type="PANTHER" id="PTHR14559">
    <property type="entry name" value="CASPASE RECRUITMENT DOMAIN FAMILY"/>
    <property type="match status" value="1"/>
</dbReference>
<keyword evidence="4" id="KW-1185">Reference proteome</keyword>
<name>A0ABR3NCN0_9TELE</name>
<dbReference type="Proteomes" id="UP001558613">
    <property type="component" value="Unassembled WGS sequence"/>
</dbReference>
<dbReference type="EMBL" id="JAYMGO010000005">
    <property type="protein sequence ID" value="KAL1274721.1"/>
    <property type="molecule type" value="Genomic_DNA"/>
</dbReference>
<evidence type="ECO:0000256" key="1">
    <source>
        <dbReference type="SAM" id="Coils"/>
    </source>
</evidence>
<evidence type="ECO:0000313" key="3">
    <source>
        <dbReference type="EMBL" id="KAL1274721.1"/>
    </source>
</evidence>
<protein>
    <submittedName>
        <fullName evidence="3">Uncharacterized protein</fullName>
    </submittedName>
</protein>
<proteinExistence type="predicted"/>
<accession>A0ABR3NCN0</accession>
<feature type="compositionally biased region" description="Polar residues" evidence="2">
    <location>
        <begin position="196"/>
        <end position="205"/>
    </location>
</feature>
<sequence>MPNTRNSLTQVQTLEHEKLDSQSLEEFKQQSQAQYQELVNDLYNLRRDLHDAEKLRDKYREEKDELELKCTMLKKDSKMYRDRMEDILKQLEEVIKERDKAICTREEYHLENSKNLQDKDQYRKQIREMGERYDELQVQLFRTQGEALALQSKLRKQKNPIQVHSEESSLLSSFEMKSQTSEEESRERGEKDMSEESQSQTSGEYNYSERMFSEEGISANCRLPGKCNFHYRRKRALRTKKFTDKESVQCILDNTTGSDTDGM</sequence>
<reference evidence="3 4" key="1">
    <citation type="submission" date="2023-09" db="EMBL/GenBank/DDBJ databases">
        <authorList>
            <person name="Wang M."/>
        </authorList>
    </citation>
    <scope>NUCLEOTIDE SEQUENCE [LARGE SCALE GENOMIC DNA]</scope>
    <source>
        <strain evidence="3">GT-2023</strain>
        <tissue evidence="3">Liver</tissue>
    </source>
</reference>
<feature type="region of interest" description="Disordered" evidence="2">
    <location>
        <begin position="153"/>
        <end position="205"/>
    </location>
</feature>
<gene>
    <name evidence="3" type="ORF">QQF64_027535</name>
</gene>
<organism evidence="3 4">
    <name type="scientific">Cirrhinus molitorella</name>
    <name type="common">mud carp</name>
    <dbReference type="NCBI Taxonomy" id="172907"/>
    <lineage>
        <taxon>Eukaryota</taxon>
        <taxon>Metazoa</taxon>
        <taxon>Chordata</taxon>
        <taxon>Craniata</taxon>
        <taxon>Vertebrata</taxon>
        <taxon>Euteleostomi</taxon>
        <taxon>Actinopterygii</taxon>
        <taxon>Neopterygii</taxon>
        <taxon>Teleostei</taxon>
        <taxon>Ostariophysi</taxon>
        <taxon>Cypriniformes</taxon>
        <taxon>Cyprinidae</taxon>
        <taxon>Labeoninae</taxon>
        <taxon>Labeonini</taxon>
        <taxon>Cirrhinus</taxon>
    </lineage>
</organism>